<proteinExistence type="predicted"/>
<name>A0A0U5BHV3_9BACL</name>
<dbReference type="EMBL" id="AP017312">
    <property type="protein sequence ID" value="BAU27742.1"/>
    <property type="molecule type" value="Genomic_DNA"/>
</dbReference>
<dbReference type="KEGG" id="asoc:CB4_01916"/>
<organism evidence="1 2">
    <name type="scientific">Aneurinibacillus soli</name>
    <dbReference type="NCBI Taxonomy" id="1500254"/>
    <lineage>
        <taxon>Bacteria</taxon>
        <taxon>Bacillati</taxon>
        <taxon>Bacillota</taxon>
        <taxon>Bacilli</taxon>
        <taxon>Bacillales</taxon>
        <taxon>Paenibacillaceae</taxon>
        <taxon>Aneurinibacillus group</taxon>
        <taxon>Aneurinibacillus</taxon>
    </lineage>
</organism>
<dbReference type="NCBIfam" id="NF041644">
    <property type="entry name" value="CBO0543_fam"/>
    <property type="match status" value="1"/>
</dbReference>
<dbReference type="AlphaFoldDB" id="A0A0U5BHV3"/>
<evidence type="ECO:0000313" key="1">
    <source>
        <dbReference type="EMBL" id="BAU27742.1"/>
    </source>
</evidence>
<gene>
    <name evidence="1" type="ORF">CB4_01916</name>
</gene>
<dbReference type="InterPro" id="IPR048147">
    <property type="entry name" value="CBO0543-like"/>
</dbReference>
<keyword evidence="2" id="KW-1185">Reference proteome</keyword>
<reference evidence="1 2" key="1">
    <citation type="submission" date="2015-12" db="EMBL/GenBank/DDBJ databases">
        <title>Genome sequence of Aneurinibacillus soli.</title>
        <authorList>
            <person name="Lee J.S."/>
            <person name="Lee K.C."/>
            <person name="Kim K.K."/>
            <person name="Lee B.W."/>
        </authorList>
    </citation>
    <scope>NUCLEOTIDE SEQUENCE [LARGE SCALE GENOMIC DNA]</scope>
    <source>
        <strain evidence="1 2">CB4</strain>
    </source>
</reference>
<evidence type="ECO:0000313" key="2">
    <source>
        <dbReference type="Proteomes" id="UP000217696"/>
    </source>
</evidence>
<protein>
    <submittedName>
        <fullName evidence="1">Uncharacterized protein</fullName>
    </submittedName>
</protein>
<accession>A0A0U5BHV3</accession>
<sequence>MLHYVPAMIFSSWLGTYLDLILVEKQLYSFPIRPLPHIFSINIAFTLVLLPIATACFLCFAEKITKAQRMALALLLGFVMPISEQVAEKVGLFHHSSEWSHLYSFFGYIVFMWVVYKFHHLYSCKSRIKKH</sequence>
<dbReference type="Proteomes" id="UP000217696">
    <property type="component" value="Chromosome"/>
</dbReference>